<organism evidence="2 3">
    <name type="scientific">Streptococcus gallolyticus</name>
    <dbReference type="NCBI Taxonomy" id="315405"/>
    <lineage>
        <taxon>Bacteria</taxon>
        <taxon>Bacillati</taxon>
        <taxon>Bacillota</taxon>
        <taxon>Bacilli</taxon>
        <taxon>Lactobacillales</taxon>
        <taxon>Streptococcaceae</taxon>
        <taxon>Streptococcus</taxon>
    </lineage>
</organism>
<proteinExistence type="predicted"/>
<feature type="signal peptide" evidence="1">
    <location>
        <begin position="1"/>
        <end position="22"/>
    </location>
</feature>
<dbReference type="AlphaFoldDB" id="A0A139QWM3"/>
<keyword evidence="1" id="KW-0732">Signal</keyword>
<evidence type="ECO:0000313" key="3">
    <source>
        <dbReference type="Proteomes" id="UP000071927"/>
    </source>
</evidence>
<dbReference type="Proteomes" id="UP000071927">
    <property type="component" value="Unassembled WGS sequence"/>
</dbReference>
<accession>A0A139QWM3</accession>
<dbReference type="PATRIC" id="fig|315405.12.peg.1568"/>
<dbReference type="Pfam" id="PF20316">
    <property type="entry name" value="DUF6612"/>
    <property type="match status" value="1"/>
</dbReference>
<name>A0A139QWM3_9STRE</name>
<dbReference type="RefSeq" id="WP_061460021.1">
    <property type="nucleotide sequence ID" value="NZ_KQ970573.1"/>
</dbReference>
<protein>
    <recommendedName>
        <fullName evidence="4">Lipoprotein</fullName>
    </recommendedName>
</protein>
<evidence type="ECO:0008006" key="4">
    <source>
        <dbReference type="Google" id="ProtNLM"/>
    </source>
</evidence>
<evidence type="ECO:0000256" key="1">
    <source>
        <dbReference type="SAM" id="SignalP"/>
    </source>
</evidence>
<sequence length="257" mass="29285">MRRKLYYGFICLLALICLTACGTSDRQTKQTKESSSQQELTVKQLLKKAKKANNKVTSVAVGMQMDLKSGSKNTHQDFLAQVQYDNGELTKVNSQLEETSGSQTSYDEVIAIQTDNNSFTYYQRSDKNGQWRNGEWETIDLDPDYFSFLDIIYKMSDDLTIEEDDDDYVLSLRSQNIDLISLFSDELNLSLTGVDQTEMEKDFEIRFAKKTFYLKGFDMDLNYNSDKGSLSINIGGTYSDWNKVKDSVFDIPSTGNA</sequence>
<comment type="caution">
    <text evidence="2">The sequence shown here is derived from an EMBL/GenBank/DDBJ whole genome shotgun (WGS) entry which is preliminary data.</text>
</comment>
<evidence type="ECO:0000313" key="2">
    <source>
        <dbReference type="EMBL" id="KXU06783.1"/>
    </source>
</evidence>
<dbReference type="EMBL" id="LQXV01000242">
    <property type="protein sequence ID" value="KXU06783.1"/>
    <property type="molecule type" value="Genomic_DNA"/>
</dbReference>
<dbReference type="InterPro" id="IPR046720">
    <property type="entry name" value="DUF6612"/>
</dbReference>
<feature type="chain" id="PRO_5039619293" description="Lipoprotein" evidence="1">
    <location>
        <begin position="23"/>
        <end position="257"/>
    </location>
</feature>
<gene>
    <name evidence="2" type="ORF">SGADD03_01331</name>
</gene>
<reference evidence="2 3" key="1">
    <citation type="submission" date="2016-01" db="EMBL/GenBank/DDBJ databases">
        <title>Highly variable Streptococcus oralis are common among viridans streptococci isolated from primates.</title>
        <authorList>
            <person name="Denapaite D."/>
            <person name="Rieger M."/>
            <person name="Koendgen S."/>
            <person name="Brueckner R."/>
            <person name="Ochigava I."/>
            <person name="Kappeler P."/>
            <person name="Maetz-Rensing K."/>
            <person name="Leendertz F."/>
            <person name="Hakenbeck R."/>
        </authorList>
    </citation>
    <scope>NUCLEOTIDE SEQUENCE [LARGE SCALE GENOMIC DNA]</scope>
    <source>
        <strain evidence="2 3">DD03</strain>
    </source>
</reference>